<sequence length="188" mass="21079">MSSRPSITSCTSHLDGRRKLPPMRSYHPKLRTLRQCTSLEWVYNSTTDPDCISDDRMVIRVGEDISLDPADKRAVPMEDGSLPVMSYCLAACVGEYELVLSDHRSIVDMSCVEDHATILPYDEGDLEQPQKPLKTLYNRWTINIQFSKDRKHGSVDGVNVHNTQTATNVNSGSMSHALKFMGVGYTNL</sequence>
<gene>
    <name evidence="2" type="ORF">F5147DRAFT_652963</name>
</gene>
<accession>A0A9P7JTP0</accession>
<reference evidence="2" key="1">
    <citation type="journal article" date="2020" name="New Phytol.">
        <title>Comparative genomics reveals dynamic genome evolution in host specialist ectomycorrhizal fungi.</title>
        <authorList>
            <person name="Lofgren L.A."/>
            <person name="Nguyen N.H."/>
            <person name="Vilgalys R."/>
            <person name="Ruytinx J."/>
            <person name="Liao H.L."/>
            <person name="Branco S."/>
            <person name="Kuo A."/>
            <person name="LaButti K."/>
            <person name="Lipzen A."/>
            <person name="Andreopoulos W."/>
            <person name="Pangilinan J."/>
            <person name="Riley R."/>
            <person name="Hundley H."/>
            <person name="Na H."/>
            <person name="Barry K."/>
            <person name="Grigoriev I.V."/>
            <person name="Stajich J.E."/>
            <person name="Kennedy P.G."/>
        </authorList>
    </citation>
    <scope>NUCLEOTIDE SEQUENCE</scope>
    <source>
        <strain evidence="2">FC423</strain>
    </source>
</reference>
<dbReference type="EMBL" id="JABBWM010000028">
    <property type="protein sequence ID" value="KAG2108244.1"/>
    <property type="molecule type" value="Genomic_DNA"/>
</dbReference>
<dbReference type="RefSeq" id="XP_041292763.1">
    <property type="nucleotide sequence ID" value="XM_041433727.1"/>
</dbReference>
<feature type="region of interest" description="Disordered" evidence="1">
    <location>
        <begin position="1"/>
        <end position="23"/>
    </location>
</feature>
<proteinExistence type="predicted"/>
<protein>
    <submittedName>
        <fullName evidence="2">Uncharacterized protein</fullName>
    </submittedName>
</protein>
<organism evidence="2 3">
    <name type="scientific">Suillus discolor</name>
    <dbReference type="NCBI Taxonomy" id="1912936"/>
    <lineage>
        <taxon>Eukaryota</taxon>
        <taxon>Fungi</taxon>
        <taxon>Dikarya</taxon>
        <taxon>Basidiomycota</taxon>
        <taxon>Agaricomycotina</taxon>
        <taxon>Agaricomycetes</taxon>
        <taxon>Agaricomycetidae</taxon>
        <taxon>Boletales</taxon>
        <taxon>Suillineae</taxon>
        <taxon>Suillaceae</taxon>
        <taxon>Suillus</taxon>
    </lineage>
</organism>
<evidence type="ECO:0000313" key="3">
    <source>
        <dbReference type="Proteomes" id="UP000823399"/>
    </source>
</evidence>
<dbReference type="AlphaFoldDB" id="A0A9P7JTP0"/>
<evidence type="ECO:0000256" key="1">
    <source>
        <dbReference type="SAM" id="MobiDB-lite"/>
    </source>
</evidence>
<comment type="caution">
    <text evidence="2">The sequence shown here is derived from an EMBL/GenBank/DDBJ whole genome shotgun (WGS) entry which is preliminary data.</text>
</comment>
<dbReference type="Proteomes" id="UP000823399">
    <property type="component" value="Unassembled WGS sequence"/>
</dbReference>
<name>A0A9P7JTP0_9AGAM</name>
<dbReference type="GeneID" id="64695986"/>
<feature type="compositionally biased region" description="Polar residues" evidence="1">
    <location>
        <begin position="1"/>
        <end position="12"/>
    </location>
</feature>
<keyword evidence="3" id="KW-1185">Reference proteome</keyword>
<evidence type="ECO:0000313" key="2">
    <source>
        <dbReference type="EMBL" id="KAG2108244.1"/>
    </source>
</evidence>
<dbReference type="OrthoDB" id="2637047at2759"/>